<sequence length="213" mass="21980">MADASWYPDPQNPAQLRYFDGLQWTSHVSASAPPIQPVAQHTTNVTMMQVGSAGPQKSVGLAVFLAFMFGPFGTLYGSVVGGVVLLASSVLIGWLLIPIPFIWIGSIIWGALGASQYNSRFGGAAMSVTSQSPGVMAPAPIVPTAIPAPPQALAPPLQQTQAYGQTAAYQPAATPGSSPWAPHSGGEDVVEAEVLAVESAPDQAPTEGGWWAG</sequence>
<accession>A0A936TDA8</accession>
<evidence type="ECO:0000256" key="1">
    <source>
        <dbReference type="SAM" id="Phobius"/>
    </source>
</evidence>
<proteinExistence type="predicted"/>
<dbReference type="Pfam" id="PF10708">
    <property type="entry name" value="DUF2510"/>
    <property type="match status" value="1"/>
</dbReference>
<dbReference type="Proteomes" id="UP000727993">
    <property type="component" value="Unassembled WGS sequence"/>
</dbReference>
<organism evidence="3 4">
    <name type="scientific">Candidatus Neomicrothrix subdominans</name>
    <dbReference type="NCBI Taxonomy" id="2954438"/>
    <lineage>
        <taxon>Bacteria</taxon>
        <taxon>Bacillati</taxon>
        <taxon>Actinomycetota</taxon>
        <taxon>Acidimicrobiia</taxon>
        <taxon>Acidimicrobiales</taxon>
        <taxon>Microthrixaceae</taxon>
        <taxon>Candidatus Neomicrothrix</taxon>
    </lineage>
</organism>
<name>A0A936TDA8_9ACTN</name>
<gene>
    <name evidence="3" type="ORF">IPN02_03155</name>
</gene>
<dbReference type="InterPro" id="IPR018929">
    <property type="entry name" value="DUF2510"/>
</dbReference>
<evidence type="ECO:0000313" key="3">
    <source>
        <dbReference type="EMBL" id="MBK9295872.1"/>
    </source>
</evidence>
<comment type="caution">
    <text evidence="3">The sequence shown here is derived from an EMBL/GenBank/DDBJ whole genome shotgun (WGS) entry which is preliminary data.</text>
</comment>
<evidence type="ECO:0000313" key="4">
    <source>
        <dbReference type="Proteomes" id="UP000727993"/>
    </source>
</evidence>
<feature type="transmembrane region" description="Helical" evidence="1">
    <location>
        <begin position="91"/>
        <end position="112"/>
    </location>
</feature>
<reference evidence="3 4" key="1">
    <citation type="submission" date="2020-10" db="EMBL/GenBank/DDBJ databases">
        <title>Connecting structure to function with the recovery of over 1000 high-quality activated sludge metagenome-assembled genomes encoding full-length rRNA genes using long-read sequencing.</title>
        <authorList>
            <person name="Singleton C.M."/>
            <person name="Petriglieri F."/>
            <person name="Kristensen J.M."/>
            <person name="Kirkegaard R.H."/>
            <person name="Michaelsen T.Y."/>
            <person name="Andersen M.H."/>
            <person name="Karst S.M."/>
            <person name="Dueholm M.S."/>
            <person name="Nielsen P.H."/>
            <person name="Albertsen M."/>
        </authorList>
    </citation>
    <scope>NUCLEOTIDE SEQUENCE [LARGE SCALE GENOMIC DNA]</scope>
    <source>
        <strain evidence="3">Lyne_18-Q3-R50-59_MAXAC.006</strain>
    </source>
</reference>
<dbReference type="AlphaFoldDB" id="A0A936TDA8"/>
<keyword evidence="1" id="KW-0812">Transmembrane</keyword>
<protein>
    <submittedName>
        <fullName evidence="3">DUF2510 domain-containing protein</fullName>
    </submittedName>
</protein>
<feature type="domain" description="DUF2510" evidence="2">
    <location>
        <begin position="4"/>
        <end position="34"/>
    </location>
</feature>
<dbReference type="EMBL" id="JADJZA010000001">
    <property type="protein sequence ID" value="MBK9295872.1"/>
    <property type="molecule type" value="Genomic_DNA"/>
</dbReference>
<keyword evidence="1" id="KW-1133">Transmembrane helix</keyword>
<evidence type="ECO:0000259" key="2">
    <source>
        <dbReference type="Pfam" id="PF10708"/>
    </source>
</evidence>
<feature type="transmembrane region" description="Helical" evidence="1">
    <location>
        <begin position="61"/>
        <end position="85"/>
    </location>
</feature>
<keyword evidence="1" id="KW-0472">Membrane</keyword>